<dbReference type="AlphaFoldDB" id="Q9UXM7"/>
<dbReference type="EMBL" id="Y18930">
    <property type="protein sequence ID" value="CAB57462.1"/>
    <property type="molecule type" value="Genomic_DNA"/>
</dbReference>
<proteinExistence type="predicted"/>
<gene>
    <name evidence="1" type="primary">ORF-lam33_017</name>
</gene>
<protein>
    <submittedName>
        <fullName evidence="1">Uncharacterized protein ORF-lam33_017</fullName>
    </submittedName>
</protein>
<accession>Q9UXM7</accession>
<sequence length="103" mass="11408">MPSLTTTLAITLMPRSIEATLFPFGLEIWMDFLSPLTTCLLFFPAFVSSTPTSIGMCAYQAFLVSSKIISSLPCLPYHFSLPMKSISMSKSLRINLWFSASTL</sequence>
<name>Q9UXM7_SACSO</name>
<organism evidence="1">
    <name type="scientific">Saccharolobus solfataricus</name>
    <name type="common">Sulfolobus solfataricus</name>
    <dbReference type="NCBI Taxonomy" id="2287"/>
    <lineage>
        <taxon>Archaea</taxon>
        <taxon>Thermoproteota</taxon>
        <taxon>Thermoprotei</taxon>
        <taxon>Sulfolobales</taxon>
        <taxon>Sulfolobaceae</taxon>
        <taxon>Saccharolobus</taxon>
    </lineage>
</organism>
<evidence type="ECO:0000313" key="1">
    <source>
        <dbReference type="EMBL" id="CAB57462.1"/>
    </source>
</evidence>
<reference evidence="1" key="1">
    <citation type="journal article" date="2000" name="Genome">
        <title>Gene content and organization of a 281-kbp contig from the genome of the extremely thermophilic archaeon, Sulfolobus solfataricus P2.</title>
        <authorList>
            <person name="Charlebois R.L."/>
            <person name="Singh R.K."/>
            <person name="Chan-Weiher C.C.-Y."/>
            <person name="Allard G."/>
            <person name="Chow C."/>
            <person name="Confalonieri F."/>
            <person name="Curtis B."/>
            <person name="Duguet M."/>
            <person name="Erauso G."/>
            <person name="Faguy D."/>
            <person name="Gaasterland T."/>
            <person name="Garrett R.A."/>
            <person name="Gordon P."/>
            <person name="Jeffries A.C."/>
            <person name="Kozera C."/>
            <person name="Kushwaha N."/>
            <person name="Lafleur E."/>
            <person name="Medina N."/>
            <person name="Peng X."/>
            <person name="Penny S.L."/>
            <person name="She Q."/>
            <person name="St Jean A."/>
            <person name="van der Oost J."/>
            <person name="Young F."/>
            <person name="Zivanovic Y."/>
            <person name="Doolittle W.F."/>
            <person name="Ragan M.A."/>
            <person name="Sensen C.W."/>
        </authorList>
    </citation>
    <scope>NUCLEOTIDE SEQUENCE</scope>
    <source>
        <strain evidence="1">P2</strain>
    </source>
</reference>